<reference evidence="4" key="1">
    <citation type="submission" date="2021-01" db="EMBL/GenBank/DDBJ databases">
        <title>Whole genome shotgun sequence of Virgisporangium aurantiacum NBRC 16421.</title>
        <authorList>
            <person name="Komaki H."/>
            <person name="Tamura T."/>
        </authorList>
    </citation>
    <scope>NUCLEOTIDE SEQUENCE</scope>
    <source>
        <strain evidence="4">NBRC 16421</strain>
    </source>
</reference>
<evidence type="ECO:0000259" key="3">
    <source>
        <dbReference type="Pfam" id="PF05193"/>
    </source>
</evidence>
<evidence type="ECO:0000259" key="2">
    <source>
        <dbReference type="Pfam" id="PF00675"/>
    </source>
</evidence>
<dbReference type="AlphaFoldDB" id="A0A8J4E164"/>
<dbReference type="InterPro" id="IPR011765">
    <property type="entry name" value="Pept_M16_N"/>
</dbReference>
<dbReference type="InterPro" id="IPR050361">
    <property type="entry name" value="MPP/UQCRC_Complex"/>
</dbReference>
<dbReference type="Proteomes" id="UP000612585">
    <property type="component" value="Unassembled WGS sequence"/>
</dbReference>
<dbReference type="PANTHER" id="PTHR11851">
    <property type="entry name" value="METALLOPROTEASE"/>
    <property type="match status" value="1"/>
</dbReference>
<proteinExistence type="inferred from homology"/>
<dbReference type="InterPro" id="IPR011249">
    <property type="entry name" value="Metalloenz_LuxS/M16"/>
</dbReference>
<dbReference type="Pfam" id="PF00675">
    <property type="entry name" value="Peptidase_M16"/>
    <property type="match status" value="1"/>
</dbReference>
<feature type="domain" description="Peptidase M16 N-terminal" evidence="2">
    <location>
        <begin position="21"/>
        <end position="134"/>
    </location>
</feature>
<evidence type="ECO:0000256" key="1">
    <source>
        <dbReference type="ARBA" id="ARBA00007261"/>
    </source>
</evidence>
<name>A0A8J4E164_9ACTN</name>
<protein>
    <submittedName>
        <fullName evidence="4">Peptidase M16</fullName>
    </submittedName>
</protein>
<dbReference type="EMBL" id="BOPG01000037">
    <property type="protein sequence ID" value="GIJ58495.1"/>
    <property type="molecule type" value="Genomic_DNA"/>
</dbReference>
<dbReference type="RefSeq" id="WP_203999378.1">
    <property type="nucleotide sequence ID" value="NZ_BOPG01000037.1"/>
</dbReference>
<evidence type="ECO:0000313" key="4">
    <source>
        <dbReference type="EMBL" id="GIJ58495.1"/>
    </source>
</evidence>
<dbReference type="GO" id="GO:0046872">
    <property type="term" value="F:metal ion binding"/>
    <property type="evidence" value="ECO:0007669"/>
    <property type="project" value="InterPro"/>
</dbReference>
<dbReference type="Pfam" id="PF05193">
    <property type="entry name" value="Peptidase_M16_C"/>
    <property type="match status" value="1"/>
</dbReference>
<comment type="similarity">
    <text evidence="1">Belongs to the peptidase M16 family.</text>
</comment>
<feature type="domain" description="Peptidase M16 C-terminal" evidence="3">
    <location>
        <begin position="174"/>
        <end position="352"/>
    </location>
</feature>
<dbReference type="PANTHER" id="PTHR11851:SF49">
    <property type="entry name" value="MITOCHONDRIAL-PROCESSING PEPTIDASE SUBUNIT ALPHA"/>
    <property type="match status" value="1"/>
</dbReference>
<accession>A0A8J4E164</accession>
<gene>
    <name evidence="4" type="ORF">Vau01_060110</name>
</gene>
<comment type="caution">
    <text evidence="4">The sequence shown here is derived from an EMBL/GenBank/DDBJ whole genome shotgun (WGS) entry which is preliminary data.</text>
</comment>
<dbReference type="InterPro" id="IPR007863">
    <property type="entry name" value="Peptidase_M16_C"/>
</dbReference>
<dbReference type="SUPFAM" id="SSF63411">
    <property type="entry name" value="LuxS/MPP-like metallohydrolase"/>
    <property type="match status" value="2"/>
</dbReference>
<evidence type="ECO:0000313" key="5">
    <source>
        <dbReference type="Proteomes" id="UP000612585"/>
    </source>
</evidence>
<sequence length="433" mass="46391">MTQVVERAGPVRHRLANGLRVTVVADRTAPVVGVAVHYGVGFRSEPEGRSGFAHLFEHLMFQGGADLDGDHFRAVEGVGGRCNASTRQDYTDFHTVAPADALAHLLSLEAGRMRAPRITARAIRAQAAVVTEEILTKTQRPYGGFPWPLISPVLFRTYPNAHDGYGDHTALADVSVRDCEEFFARHYGPGNAVLTVTGDVDTDRTLDLVETFFGGIAARPAPPAGSWWEPEPTARREEDHRDAFAALPAVALGYRVPDPAAGLRPLVALAVLADVLVGGPRPRLAARMRDSAGPLSARCGLFDFADARDPELWMLTAVHRPGAGREVVAAVDEDLHRLATDGPPADELAQAVGRRVNAHHRAMDQLANRVRALGRFAVLFDDPGLADALVVHYGRSTVDDVAAAARSLAHDRRAVLTLTPASAGESAAGEDAR</sequence>
<dbReference type="Gene3D" id="3.30.830.10">
    <property type="entry name" value="Metalloenzyme, LuxS/M16 peptidase-like"/>
    <property type="match status" value="2"/>
</dbReference>
<keyword evidence="5" id="KW-1185">Reference proteome</keyword>
<organism evidence="4 5">
    <name type="scientific">Virgisporangium aurantiacum</name>
    <dbReference type="NCBI Taxonomy" id="175570"/>
    <lineage>
        <taxon>Bacteria</taxon>
        <taxon>Bacillati</taxon>
        <taxon>Actinomycetota</taxon>
        <taxon>Actinomycetes</taxon>
        <taxon>Micromonosporales</taxon>
        <taxon>Micromonosporaceae</taxon>
        <taxon>Virgisporangium</taxon>
    </lineage>
</organism>